<dbReference type="Gene3D" id="1.10.287.850">
    <property type="entry name" value="HP0062-like domain"/>
    <property type="match status" value="1"/>
</dbReference>
<dbReference type="Pfam" id="PF08237">
    <property type="entry name" value="PE-PPE"/>
    <property type="match status" value="1"/>
</dbReference>
<evidence type="ECO:0000259" key="2">
    <source>
        <dbReference type="Pfam" id="PF00934"/>
    </source>
</evidence>
<dbReference type="SUPFAM" id="SSF140459">
    <property type="entry name" value="PE/PPE dimer-like"/>
    <property type="match status" value="1"/>
</dbReference>
<dbReference type="Pfam" id="PF00934">
    <property type="entry name" value="PE"/>
    <property type="match status" value="1"/>
</dbReference>
<sequence length="585" mass="61759">MDTVQPAAVDADHTAHPRLHLIPAGAARRVDQFADPAAAEPDVATAAGRDAGPVRHAAPDQPDRPADVRREPVAQRCRQHSRDQSGPGVRGRSEHRCQPGHRAARGQRDHREQGPGRVGRRAVGARELGVRRGGRAGPGARGERHRGAPRRGEPAHHRPAAVAECARPVAERRHAGRPASEAVGRMTFVITDPDAMATAAEELQGIGASLQATNAAAAGPTTSVLPPATDSVSARAAALLGAQAQQYQTLSAQAELFHNQFVQTLITAKNAYAETEASNAAAMQSSTASNKIALIMGGTGNPSPNLHYMTSIEQAYLAQNYPGYTLVSLHTPEEFWPVTGLGSQTFGRSVYTGFATLNNAIMTETAAGNRVVVVGYSQSATIASLEMRYLQALPAALRPDPDLLNFVLLANPNNPMGGILTHFIPGFGSFRFPTPLTTSYLTSIFTLQYDAIADFPLHPLWLPSSINALFGYLNLHSTMPYLSAAQVATAIEHQIGNLTFYFMPTAQLPLLDPLRMLPILGNPLADLLQPFLKPIVDLGYAPGLLPGLNPLGVAGYAGQGATAGIATPLVAGLPPLVVHGAASGF</sequence>
<organism evidence="4 5">
    <name type="scientific">Mycobacterium simiae</name>
    <name type="common">Mycobacterium habana</name>
    <dbReference type="NCBI Taxonomy" id="1784"/>
    <lineage>
        <taxon>Bacteria</taxon>
        <taxon>Bacillati</taxon>
        <taxon>Actinomycetota</taxon>
        <taxon>Actinomycetes</taxon>
        <taxon>Mycobacteriales</taxon>
        <taxon>Mycobacteriaceae</taxon>
        <taxon>Mycobacterium</taxon>
        <taxon>Mycobacterium simiae complex</taxon>
    </lineage>
</organism>
<feature type="domain" description="PE" evidence="2">
    <location>
        <begin position="189"/>
        <end position="279"/>
    </location>
</feature>
<evidence type="ECO:0008006" key="6">
    <source>
        <dbReference type="Google" id="ProtNLM"/>
    </source>
</evidence>
<dbReference type="SUPFAM" id="SSF53474">
    <property type="entry name" value="alpha/beta-Hydrolases"/>
    <property type="match status" value="1"/>
</dbReference>
<comment type="caution">
    <text evidence="4">The sequence shown here is derived from an EMBL/GenBank/DDBJ whole genome shotgun (WGS) entry which is preliminary data.</text>
</comment>
<protein>
    <recommendedName>
        <fullName evidence="6">PE family protein</fullName>
    </recommendedName>
</protein>
<keyword evidence="5" id="KW-1185">Reference proteome</keyword>
<dbReference type="Proteomes" id="UP000193040">
    <property type="component" value="Unassembled WGS sequence"/>
</dbReference>
<accession>A0A1X0XWB9</accession>
<dbReference type="InterPro" id="IPR000084">
    <property type="entry name" value="PE-PGRS_N"/>
</dbReference>
<feature type="region of interest" description="Disordered" evidence="1">
    <location>
        <begin position="32"/>
        <end position="160"/>
    </location>
</feature>
<feature type="compositionally biased region" description="Basic and acidic residues" evidence="1">
    <location>
        <begin position="141"/>
        <end position="156"/>
    </location>
</feature>
<feature type="compositionally biased region" description="Low complexity" evidence="1">
    <location>
        <begin position="34"/>
        <end position="47"/>
    </location>
</feature>
<gene>
    <name evidence="4" type="ORF">B5M45_21600</name>
</gene>
<evidence type="ECO:0000313" key="5">
    <source>
        <dbReference type="Proteomes" id="UP000193040"/>
    </source>
</evidence>
<evidence type="ECO:0000259" key="3">
    <source>
        <dbReference type="Pfam" id="PF08237"/>
    </source>
</evidence>
<dbReference type="InterPro" id="IPR038332">
    <property type="entry name" value="PPE_sf"/>
</dbReference>
<proteinExistence type="predicted"/>
<evidence type="ECO:0000256" key="1">
    <source>
        <dbReference type="SAM" id="MobiDB-lite"/>
    </source>
</evidence>
<reference evidence="4 5" key="1">
    <citation type="submission" date="2017-03" db="EMBL/GenBank/DDBJ databases">
        <title>Genomic insights into Mycobacterium simiae human colonization.</title>
        <authorList>
            <person name="Steffani J.L."/>
            <person name="Brunck M.E."/>
            <person name="Cruz E."/>
            <person name="Montiel R."/>
            <person name="Barona F."/>
        </authorList>
    </citation>
    <scope>NUCLEOTIDE SEQUENCE [LARGE SCALE GENOMIC DNA]</scope>
    <source>
        <strain evidence="4 5">MsiGto</strain>
    </source>
</reference>
<dbReference type="Gene3D" id="3.40.50.1820">
    <property type="entry name" value="alpha/beta hydrolase"/>
    <property type="match status" value="1"/>
</dbReference>
<feature type="compositionally biased region" description="Basic and acidic residues" evidence="1">
    <location>
        <begin position="57"/>
        <end position="73"/>
    </location>
</feature>
<feature type="domain" description="PE-PPE" evidence="3">
    <location>
        <begin position="322"/>
        <end position="540"/>
    </location>
</feature>
<name>A0A1X0XWB9_MYCSI</name>
<evidence type="ECO:0000313" key="4">
    <source>
        <dbReference type="EMBL" id="ORJ57185.1"/>
    </source>
</evidence>
<dbReference type="EMBL" id="MZZM01000026">
    <property type="protein sequence ID" value="ORJ57185.1"/>
    <property type="molecule type" value="Genomic_DNA"/>
</dbReference>
<dbReference type="InterPro" id="IPR013228">
    <property type="entry name" value="PE-PPE_C"/>
</dbReference>
<dbReference type="InterPro" id="IPR029058">
    <property type="entry name" value="AB_hydrolase_fold"/>
</dbReference>
<dbReference type="AlphaFoldDB" id="A0A1X0XWB9"/>